<feature type="region of interest" description="Disordered" evidence="1">
    <location>
        <begin position="1"/>
        <end position="35"/>
    </location>
</feature>
<feature type="compositionally biased region" description="Basic and acidic residues" evidence="1">
    <location>
        <begin position="1"/>
        <end position="10"/>
    </location>
</feature>
<dbReference type="AlphaFoldDB" id="A0AAD8KZ88"/>
<reference evidence="2" key="1">
    <citation type="journal article" date="2023" name="bioRxiv">
        <title>Improved chromosome-level genome assembly for marigold (Tagetes erecta).</title>
        <authorList>
            <person name="Jiang F."/>
            <person name="Yuan L."/>
            <person name="Wang S."/>
            <person name="Wang H."/>
            <person name="Xu D."/>
            <person name="Wang A."/>
            <person name="Fan W."/>
        </authorList>
    </citation>
    <scope>NUCLEOTIDE SEQUENCE</scope>
    <source>
        <strain evidence="2">WSJ</strain>
        <tissue evidence="2">Leaf</tissue>
    </source>
</reference>
<accession>A0AAD8KZ88</accession>
<keyword evidence="3" id="KW-1185">Reference proteome</keyword>
<protein>
    <submittedName>
        <fullName evidence="2">Uncharacterized protein</fullName>
    </submittedName>
</protein>
<gene>
    <name evidence="2" type="ORF">QVD17_09397</name>
</gene>
<feature type="compositionally biased region" description="Polar residues" evidence="1">
    <location>
        <begin position="23"/>
        <end position="33"/>
    </location>
</feature>
<proteinExistence type="predicted"/>
<comment type="caution">
    <text evidence="2">The sequence shown here is derived from an EMBL/GenBank/DDBJ whole genome shotgun (WGS) entry which is preliminary data.</text>
</comment>
<dbReference type="EMBL" id="JAUHHV010000002">
    <property type="protein sequence ID" value="KAK1432500.1"/>
    <property type="molecule type" value="Genomic_DNA"/>
</dbReference>
<organism evidence="2 3">
    <name type="scientific">Tagetes erecta</name>
    <name type="common">African marigold</name>
    <dbReference type="NCBI Taxonomy" id="13708"/>
    <lineage>
        <taxon>Eukaryota</taxon>
        <taxon>Viridiplantae</taxon>
        <taxon>Streptophyta</taxon>
        <taxon>Embryophyta</taxon>
        <taxon>Tracheophyta</taxon>
        <taxon>Spermatophyta</taxon>
        <taxon>Magnoliopsida</taxon>
        <taxon>eudicotyledons</taxon>
        <taxon>Gunneridae</taxon>
        <taxon>Pentapetalae</taxon>
        <taxon>asterids</taxon>
        <taxon>campanulids</taxon>
        <taxon>Asterales</taxon>
        <taxon>Asteraceae</taxon>
        <taxon>Asteroideae</taxon>
        <taxon>Heliantheae alliance</taxon>
        <taxon>Tageteae</taxon>
        <taxon>Tagetes</taxon>
    </lineage>
</organism>
<evidence type="ECO:0000256" key="1">
    <source>
        <dbReference type="SAM" id="MobiDB-lite"/>
    </source>
</evidence>
<evidence type="ECO:0000313" key="2">
    <source>
        <dbReference type="EMBL" id="KAK1432500.1"/>
    </source>
</evidence>
<dbReference type="Proteomes" id="UP001229421">
    <property type="component" value="Unassembled WGS sequence"/>
</dbReference>
<feature type="region of interest" description="Disordered" evidence="1">
    <location>
        <begin position="142"/>
        <end position="186"/>
    </location>
</feature>
<evidence type="ECO:0000313" key="3">
    <source>
        <dbReference type="Proteomes" id="UP001229421"/>
    </source>
</evidence>
<name>A0AAD8KZ88_TARER</name>
<sequence length="195" mass="21146">MHDFITDVRQENAPQEDNDNGEPMNTTETSGATNDELVELLKLADTELHPENNEADIIHGSTSSDLSLAADLDNLTFDGLSRDEAIEVNVSLEHVDVDVEPYEDTYDGEDSDADNTIDVIDDLDDDLLESNNECEMADVARGHGGDTFGRGPPGGGPPDGDRSWQMPRQCEVSDDSTSGSGNAIGMTNYCNFVYI</sequence>